<reference evidence="6 7" key="1">
    <citation type="submission" date="2019-06" db="EMBL/GenBank/DDBJ databases">
        <title>Genome sequence of Litorilinea aerophila BAA-2444.</title>
        <authorList>
            <person name="Maclea K.S."/>
            <person name="Maurais E.G."/>
            <person name="Iannazzi L.C."/>
        </authorList>
    </citation>
    <scope>NUCLEOTIDE SEQUENCE [LARGE SCALE GENOMIC DNA]</scope>
    <source>
        <strain evidence="6 7">ATCC BAA-2444</strain>
    </source>
</reference>
<dbReference type="EMBL" id="VIGC01000039">
    <property type="protein sequence ID" value="TQE93486.1"/>
    <property type="molecule type" value="Genomic_DNA"/>
</dbReference>
<organism evidence="6 7">
    <name type="scientific">Litorilinea aerophila</name>
    <dbReference type="NCBI Taxonomy" id="1204385"/>
    <lineage>
        <taxon>Bacteria</taxon>
        <taxon>Bacillati</taxon>
        <taxon>Chloroflexota</taxon>
        <taxon>Caldilineae</taxon>
        <taxon>Caldilineales</taxon>
        <taxon>Caldilineaceae</taxon>
        <taxon>Litorilinea</taxon>
    </lineage>
</organism>
<dbReference type="GO" id="GO:0016887">
    <property type="term" value="F:ATP hydrolysis activity"/>
    <property type="evidence" value="ECO:0007669"/>
    <property type="project" value="InterPro"/>
</dbReference>
<gene>
    <name evidence="6" type="ORF">FKZ61_21295</name>
</gene>
<dbReference type="PANTHER" id="PTHR42781:SF4">
    <property type="entry name" value="SPERMIDINE_PUTRESCINE IMPORT ATP-BINDING PROTEIN POTA"/>
    <property type="match status" value="1"/>
</dbReference>
<keyword evidence="7" id="KW-1185">Reference proteome</keyword>
<evidence type="ECO:0000313" key="6">
    <source>
        <dbReference type="EMBL" id="TQE93486.1"/>
    </source>
</evidence>
<dbReference type="InterPro" id="IPR017871">
    <property type="entry name" value="ABC_transporter-like_CS"/>
</dbReference>
<keyword evidence="3 6" id="KW-0067">ATP-binding</keyword>
<dbReference type="PROSITE" id="PS50893">
    <property type="entry name" value="ABC_TRANSPORTER_2"/>
    <property type="match status" value="1"/>
</dbReference>
<feature type="region of interest" description="Disordered" evidence="4">
    <location>
        <begin position="367"/>
        <end position="395"/>
    </location>
</feature>
<evidence type="ECO:0000256" key="4">
    <source>
        <dbReference type="SAM" id="MobiDB-lite"/>
    </source>
</evidence>
<dbReference type="InParanoid" id="A0A540V9P7"/>
<feature type="compositionally biased region" description="Basic residues" evidence="4">
    <location>
        <begin position="386"/>
        <end position="395"/>
    </location>
</feature>
<dbReference type="PANTHER" id="PTHR42781">
    <property type="entry name" value="SPERMIDINE/PUTRESCINE IMPORT ATP-BINDING PROTEIN POTA"/>
    <property type="match status" value="1"/>
</dbReference>
<dbReference type="SMART" id="SM00382">
    <property type="entry name" value="AAA"/>
    <property type="match status" value="1"/>
</dbReference>
<dbReference type="AlphaFoldDB" id="A0A540V9P7"/>
<keyword evidence="2" id="KW-0547">Nucleotide-binding</keyword>
<sequence length="395" mass="43338">MLELQLRKRLEHFTLNLALTVPAGITALFGRSGAGKSMTLACVAGLTRPDAGRIVLHDRVLLDTAQGICLPPQRRHVGYVMQDYLLFPHLSVAQNIAFGLVGHSRAEKEAIVRQALAQVGLAGFENRRPQELSGGQQQRVALARALVTRPRVLLLDEPFSALDSPTRAALRRDLVRLRAELDIPVLLVTHDLAEAYLLADQMAVMEAGRLLQVASPETVINQPASRRVAELTGGTNFFTGRVVAHQDGQSLLQVGQLHLLTPPVSAPLGKQVSLSIRAERIMLLRKDVDVGHRLNRFRGQIVDELSDGMTCTLFLRLEGPARLQEGVYDLEIRLPVHIYERLGIARDRVWEVSIQPEAIFVFADEVGDPTASSPSPSPAPPLRARTASHKSFRGA</sequence>
<dbReference type="PROSITE" id="PS00211">
    <property type="entry name" value="ABC_TRANSPORTER_1"/>
    <property type="match status" value="1"/>
</dbReference>
<dbReference type="SUPFAM" id="SSF50331">
    <property type="entry name" value="MOP-like"/>
    <property type="match status" value="1"/>
</dbReference>
<evidence type="ECO:0000259" key="5">
    <source>
        <dbReference type="PROSITE" id="PS50893"/>
    </source>
</evidence>
<dbReference type="Pfam" id="PF00005">
    <property type="entry name" value="ABC_tran"/>
    <property type="match status" value="1"/>
</dbReference>
<dbReference type="Gene3D" id="3.40.50.300">
    <property type="entry name" value="P-loop containing nucleotide triphosphate hydrolases"/>
    <property type="match status" value="1"/>
</dbReference>
<name>A0A540V9P7_9CHLR</name>
<evidence type="ECO:0000313" key="7">
    <source>
        <dbReference type="Proteomes" id="UP000317371"/>
    </source>
</evidence>
<dbReference type="InterPro" id="IPR050093">
    <property type="entry name" value="ABC_SmlMolc_Importer"/>
</dbReference>
<comment type="caution">
    <text evidence="6">The sequence shown here is derived from an EMBL/GenBank/DDBJ whole genome shotgun (WGS) entry which is preliminary data.</text>
</comment>
<dbReference type="Proteomes" id="UP000317371">
    <property type="component" value="Unassembled WGS sequence"/>
</dbReference>
<dbReference type="InterPro" id="IPR027417">
    <property type="entry name" value="P-loop_NTPase"/>
</dbReference>
<evidence type="ECO:0000256" key="1">
    <source>
        <dbReference type="ARBA" id="ARBA00022448"/>
    </source>
</evidence>
<evidence type="ECO:0000256" key="2">
    <source>
        <dbReference type="ARBA" id="ARBA00022741"/>
    </source>
</evidence>
<dbReference type="SUPFAM" id="SSF52540">
    <property type="entry name" value="P-loop containing nucleoside triphosphate hydrolases"/>
    <property type="match status" value="1"/>
</dbReference>
<dbReference type="InterPro" id="IPR003439">
    <property type="entry name" value="ABC_transporter-like_ATP-bd"/>
</dbReference>
<proteinExistence type="predicted"/>
<dbReference type="InterPro" id="IPR008995">
    <property type="entry name" value="Mo/tungstate-bd_C_term_dom"/>
</dbReference>
<evidence type="ECO:0000256" key="3">
    <source>
        <dbReference type="ARBA" id="ARBA00022840"/>
    </source>
</evidence>
<accession>A0A540V9P7</accession>
<dbReference type="OrthoDB" id="9778160at2"/>
<protein>
    <submittedName>
        <fullName evidence="6">ABC transporter ATP-binding protein</fullName>
    </submittedName>
</protein>
<dbReference type="InterPro" id="IPR003593">
    <property type="entry name" value="AAA+_ATPase"/>
</dbReference>
<dbReference type="GO" id="GO:0005524">
    <property type="term" value="F:ATP binding"/>
    <property type="evidence" value="ECO:0007669"/>
    <property type="project" value="UniProtKB-KW"/>
</dbReference>
<keyword evidence="1" id="KW-0813">Transport</keyword>
<feature type="domain" description="ABC transporter" evidence="5">
    <location>
        <begin position="1"/>
        <end position="232"/>
    </location>
</feature>
<dbReference type="RefSeq" id="WP_141612188.1">
    <property type="nucleotide sequence ID" value="NZ_VIGC02000039.1"/>
</dbReference>